<sequence>MGGAFGDDLLCVWLWKRGLRLGGWGGYGDGWLWVGGGWEGGAGGGRDDVAQMLSDLIIMRVLRGGGEWVFEGLGGLGLLGVWESKGASAVGMVEEVGGSSQETAVKGFQVASLCNALLEDGGIRGGGDCTGSGLWYGGYWMGVGVEGVIVGRGGGGVGWDCRGVTGYRSPWGGGVGWVGNGIDLGGGGGMDRMVRSRVRYYPSRKHSGGDGGCCRWAEIFWATAKANTVNGERQLQALIDKKKVIITESSIRSDLHLEDAGAFFSLQWKFLIHTITQCLSAKSTAWNEFSSTMASLIICLATNQNFNLSKYIFDAMVKHLDGGVKFLMYPRFVQVFINQQLGDMSHHKKIYVNPSHTKKIFANMKREGKDFSGRVTPLFATMMVQANQEEGVDSGIPTASQQTPITILPSTSKPQKKQSRRKQKKTNAVPHPSDSTTDVPNEEFVPTHSNDLLLSGEDRLKLTDLMDMCTKLSERVLDLEHTKTAQAQEITNLKLRVKKLEKKAGLRTHKFKRLYKVGVTRRVEYSNDESLGAQEDASKQGRNALIGNEVFAENDMIEKDQDVIPKEVSTAAPSTTAVSPPVITKVEITLAQTLAKLKSAKSKVVIQEPVQSTTTTAPLTIPKAKGITFRDASESTTRIPTSVSSSSIKDKRKAKMDEPEVPLKKKDQIALDEEMARNLEAQIQAELIEEERLTRKKEEEANIALIESWDNTQAMMEADFKLAQRLQAEEQGEITIEERSRLFVELMNKRKKHFAKLKAEEKRRKPPTKAQKRNLMSTYLKNMGGYKYNQLKSKSYDEIQELFDNEIKRVNTFIPMDSEVMKSKEGTEESSKRTEDELETDKSKKAESSEKKVEGSRKKSIDEHEEAEEDDEAEMKKHMEIVQDDEEIAIDAIPLATKPPIIVEYKIVKEGQKGFYHFNSLLEVQNKNYQ</sequence>
<dbReference type="EMBL" id="BQNB010012946">
    <property type="protein sequence ID" value="GJT09905.1"/>
    <property type="molecule type" value="Genomic_DNA"/>
</dbReference>
<feature type="region of interest" description="Disordered" evidence="1">
    <location>
        <begin position="818"/>
        <end position="875"/>
    </location>
</feature>
<comment type="caution">
    <text evidence="2">The sequence shown here is derived from an EMBL/GenBank/DDBJ whole genome shotgun (WGS) entry which is preliminary data.</text>
</comment>
<gene>
    <name evidence="2" type="ORF">Tco_0856947</name>
</gene>
<name>A0ABQ5B4Y0_9ASTR</name>
<evidence type="ECO:0000256" key="1">
    <source>
        <dbReference type="SAM" id="MobiDB-lite"/>
    </source>
</evidence>
<reference evidence="2" key="1">
    <citation type="journal article" date="2022" name="Int. J. Mol. Sci.">
        <title>Draft Genome of Tanacetum Coccineum: Genomic Comparison of Closely Related Tanacetum-Family Plants.</title>
        <authorList>
            <person name="Yamashiro T."/>
            <person name="Shiraishi A."/>
            <person name="Nakayama K."/>
            <person name="Satake H."/>
        </authorList>
    </citation>
    <scope>NUCLEOTIDE SEQUENCE</scope>
</reference>
<feature type="compositionally biased region" description="Acidic residues" evidence="1">
    <location>
        <begin position="863"/>
        <end position="873"/>
    </location>
</feature>
<feature type="region of interest" description="Disordered" evidence="1">
    <location>
        <begin position="631"/>
        <end position="661"/>
    </location>
</feature>
<feature type="region of interest" description="Disordered" evidence="1">
    <location>
        <begin position="391"/>
        <end position="444"/>
    </location>
</feature>
<feature type="compositionally biased region" description="Basic and acidic residues" evidence="1">
    <location>
        <begin position="819"/>
        <end position="862"/>
    </location>
</feature>
<feature type="compositionally biased region" description="Basic residues" evidence="1">
    <location>
        <begin position="414"/>
        <end position="425"/>
    </location>
</feature>
<evidence type="ECO:0000313" key="2">
    <source>
        <dbReference type="EMBL" id="GJT09905.1"/>
    </source>
</evidence>
<protein>
    <submittedName>
        <fullName evidence="2">Uncharacterized protein</fullName>
    </submittedName>
</protein>
<dbReference type="Proteomes" id="UP001151760">
    <property type="component" value="Unassembled WGS sequence"/>
</dbReference>
<evidence type="ECO:0000313" key="3">
    <source>
        <dbReference type="Proteomes" id="UP001151760"/>
    </source>
</evidence>
<feature type="compositionally biased region" description="Polar residues" evidence="1">
    <location>
        <begin position="634"/>
        <end position="647"/>
    </location>
</feature>
<keyword evidence="3" id="KW-1185">Reference proteome</keyword>
<accession>A0ABQ5B4Y0</accession>
<organism evidence="2 3">
    <name type="scientific">Tanacetum coccineum</name>
    <dbReference type="NCBI Taxonomy" id="301880"/>
    <lineage>
        <taxon>Eukaryota</taxon>
        <taxon>Viridiplantae</taxon>
        <taxon>Streptophyta</taxon>
        <taxon>Embryophyta</taxon>
        <taxon>Tracheophyta</taxon>
        <taxon>Spermatophyta</taxon>
        <taxon>Magnoliopsida</taxon>
        <taxon>eudicotyledons</taxon>
        <taxon>Gunneridae</taxon>
        <taxon>Pentapetalae</taxon>
        <taxon>asterids</taxon>
        <taxon>campanulids</taxon>
        <taxon>Asterales</taxon>
        <taxon>Asteraceae</taxon>
        <taxon>Asteroideae</taxon>
        <taxon>Anthemideae</taxon>
        <taxon>Anthemidinae</taxon>
        <taxon>Tanacetum</taxon>
    </lineage>
</organism>
<reference evidence="2" key="2">
    <citation type="submission" date="2022-01" db="EMBL/GenBank/DDBJ databases">
        <authorList>
            <person name="Yamashiro T."/>
            <person name="Shiraishi A."/>
            <person name="Satake H."/>
            <person name="Nakayama K."/>
        </authorList>
    </citation>
    <scope>NUCLEOTIDE SEQUENCE</scope>
</reference>
<proteinExistence type="predicted"/>